<proteinExistence type="predicted"/>
<evidence type="ECO:0000313" key="1">
    <source>
        <dbReference type="EMBL" id="KAK5846094.1"/>
    </source>
</evidence>
<dbReference type="EMBL" id="JARKNE010000001">
    <property type="protein sequence ID" value="KAK5846094.1"/>
    <property type="molecule type" value="Genomic_DNA"/>
</dbReference>
<gene>
    <name evidence="1" type="ORF">PVK06_002365</name>
</gene>
<comment type="caution">
    <text evidence="1">The sequence shown here is derived from an EMBL/GenBank/DDBJ whole genome shotgun (WGS) entry which is preliminary data.</text>
</comment>
<reference evidence="1 2" key="1">
    <citation type="submission" date="2023-03" db="EMBL/GenBank/DDBJ databases">
        <title>WGS of Gossypium arboreum.</title>
        <authorList>
            <person name="Yu D."/>
        </authorList>
    </citation>
    <scope>NUCLEOTIDE SEQUENCE [LARGE SCALE GENOMIC DNA]</scope>
    <source>
        <tissue evidence="1">Leaf</tissue>
    </source>
</reference>
<sequence length="138" mass="16366">MAQKPQMDISFDFQPSLKYIQLYSSTGKPYLLGGQSTVVPSHMHRPRTYEPVADIEAELELEPEPKPELEPDRLHTHSADSSYHQELRVNDYFLGSLGHEYHFEFNIPQKYTPRQHHKTINFRVFLQFKYYKVCTFLF</sequence>
<evidence type="ECO:0000313" key="2">
    <source>
        <dbReference type="Proteomes" id="UP001358586"/>
    </source>
</evidence>
<name>A0ABR0R4K0_GOSAR</name>
<dbReference type="Proteomes" id="UP001358586">
    <property type="component" value="Chromosome 1"/>
</dbReference>
<keyword evidence="2" id="KW-1185">Reference proteome</keyword>
<protein>
    <submittedName>
        <fullName evidence="1">Uncharacterized protein</fullName>
    </submittedName>
</protein>
<organism evidence="1 2">
    <name type="scientific">Gossypium arboreum</name>
    <name type="common">Tree cotton</name>
    <name type="synonym">Gossypium nanking</name>
    <dbReference type="NCBI Taxonomy" id="29729"/>
    <lineage>
        <taxon>Eukaryota</taxon>
        <taxon>Viridiplantae</taxon>
        <taxon>Streptophyta</taxon>
        <taxon>Embryophyta</taxon>
        <taxon>Tracheophyta</taxon>
        <taxon>Spermatophyta</taxon>
        <taxon>Magnoliopsida</taxon>
        <taxon>eudicotyledons</taxon>
        <taxon>Gunneridae</taxon>
        <taxon>Pentapetalae</taxon>
        <taxon>rosids</taxon>
        <taxon>malvids</taxon>
        <taxon>Malvales</taxon>
        <taxon>Malvaceae</taxon>
        <taxon>Malvoideae</taxon>
        <taxon>Gossypium</taxon>
    </lineage>
</organism>
<accession>A0ABR0R4K0</accession>